<dbReference type="PANTHER" id="PTHR34236:SF1">
    <property type="entry name" value="DIMETHYL SULFOXIDE REDUCTASE TRANSCRIPTIONAL ACTIVATOR"/>
    <property type="match status" value="1"/>
</dbReference>
<reference evidence="5 6" key="1">
    <citation type="submission" date="2018-04" db="EMBL/GenBank/DDBJ databases">
        <title>Halococcoides cellulosivorans gen. nov., sp. nov., an extremely halophilic cellulose-utilizing haloarchaeon from hypersaline lakes.</title>
        <authorList>
            <person name="Sorokin D.Y."/>
            <person name="Toshchakov S.V."/>
            <person name="Samarov N.I."/>
            <person name="Korzhenkov A."/>
            <person name="Kublanov I.V."/>
        </authorList>
    </citation>
    <scope>NUCLEOTIDE SEQUENCE [LARGE SCALE GENOMIC DNA]</scope>
    <source>
        <strain evidence="5 6">HArcel1</strain>
    </source>
</reference>
<accession>A0A2R4WZJ2</accession>
<dbReference type="Pfam" id="PF04967">
    <property type="entry name" value="HTH_10"/>
    <property type="match status" value="1"/>
</dbReference>
<evidence type="ECO:0000259" key="3">
    <source>
        <dbReference type="Pfam" id="PF04967"/>
    </source>
</evidence>
<keyword evidence="6" id="KW-1185">Reference proteome</keyword>
<dbReference type="GeneID" id="36511681"/>
<feature type="domain" description="HTH bat-type" evidence="3">
    <location>
        <begin position="162"/>
        <end position="213"/>
    </location>
</feature>
<dbReference type="EMBL" id="CP028858">
    <property type="protein sequence ID" value="AWB26968.1"/>
    <property type="molecule type" value="Genomic_DNA"/>
</dbReference>
<name>A0A2R4WZJ2_9EURY</name>
<evidence type="ECO:0000256" key="2">
    <source>
        <dbReference type="ARBA" id="ARBA00023163"/>
    </source>
</evidence>
<keyword evidence="2" id="KW-0804">Transcription</keyword>
<dbReference type="Pfam" id="PF24278">
    <property type="entry name" value="HVO_0513_N"/>
    <property type="match status" value="1"/>
</dbReference>
<gene>
    <name evidence="5" type="ORF">HARCEL1_04200</name>
</gene>
<dbReference type="Proteomes" id="UP000244727">
    <property type="component" value="Chromosome"/>
</dbReference>
<evidence type="ECO:0000259" key="4">
    <source>
        <dbReference type="Pfam" id="PF24278"/>
    </source>
</evidence>
<feature type="domain" description="HVO-0513-like N-terminal" evidence="4">
    <location>
        <begin position="16"/>
        <end position="151"/>
    </location>
</feature>
<dbReference type="RefSeq" id="WP_108381337.1">
    <property type="nucleotide sequence ID" value="NZ_CP028858.1"/>
</dbReference>
<dbReference type="PANTHER" id="PTHR34236">
    <property type="entry name" value="DIMETHYL SULFOXIDE REDUCTASE TRANSCRIPTIONAL ACTIVATOR"/>
    <property type="match status" value="1"/>
</dbReference>
<dbReference type="InterPro" id="IPR007050">
    <property type="entry name" value="HTH_bacterioopsin"/>
</dbReference>
<protein>
    <submittedName>
        <fullName evidence="5">Bacterio-opsin activator</fullName>
    </submittedName>
</protein>
<proteinExistence type="predicted"/>
<evidence type="ECO:0000313" key="5">
    <source>
        <dbReference type="EMBL" id="AWB26968.1"/>
    </source>
</evidence>
<keyword evidence="1" id="KW-0805">Transcription regulation</keyword>
<dbReference type="KEGG" id="harc:HARCEL1_04200"/>
<evidence type="ECO:0000313" key="6">
    <source>
        <dbReference type="Proteomes" id="UP000244727"/>
    </source>
</evidence>
<organism evidence="5 6">
    <name type="scientific">Halococcoides cellulosivorans</name>
    <dbReference type="NCBI Taxonomy" id="1679096"/>
    <lineage>
        <taxon>Archaea</taxon>
        <taxon>Methanobacteriati</taxon>
        <taxon>Methanobacteriota</taxon>
        <taxon>Stenosarchaea group</taxon>
        <taxon>Halobacteria</taxon>
        <taxon>Halobacteriales</taxon>
        <taxon>Haloarculaceae</taxon>
        <taxon>Halococcoides</taxon>
    </lineage>
</organism>
<evidence type="ECO:0000256" key="1">
    <source>
        <dbReference type="ARBA" id="ARBA00023015"/>
    </source>
</evidence>
<dbReference type="InterPro" id="IPR056493">
    <property type="entry name" value="HVO_0513_N"/>
</dbReference>
<dbReference type="AlphaFoldDB" id="A0A2R4WZJ2"/>
<sequence>MRYLRAWIDLPEQFRHPMQAFIRETDAVEREEMLTFNLAGDADHEYLLFRVYGDRERYRDAIDDVDSVAAYRMSPSDDGVFHVYVVQECRAIDRDWRAAFRARNLVTVPPVVFDDRGRMRMTILGAEADITAAIDDQPPGVDVTVVDVGDYDRYFDTPASGLTDRQREAVRTALAMGYYDVPATCSLAEVAATLDVAEATASELVARGERAILDDVLGRGPS</sequence>